<feature type="domain" description="Partial AB-hydrolase lipase" evidence="9">
    <location>
        <begin position="66"/>
        <end position="122"/>
    </location>
</feature>
<dbReference type="InterPro" id="IPR006693">
    <property type="entry name" value="AB_hydrolase_lipase"/>
</dbReference>
<dbReference type="InterPro" id="IPR025483">
    <property type="entry name" value="Lipase_euk"/>
</dbReference>
<dbReference type="InterPro" id="IPR029058">
    <property type="entry name" value="AB_hydrolase_fold"/>
</dbReference>
<feature type="active site" description="Charge relay system" evidence="8">
    <location>
        <position position="401"/>
    </location>
</feature>
<keyword evidence="6" id="KW-0325">Glycoprotein</keyword>
<feature type="active site" description="Nucleophile" evidence="8">
    <location>
        <position position="199"/>
    </location>
</feature>
<dbReference type="AlphaFoldDB" id="A0A8S9WXZ3"/>
<evidence type="ECO:0000256" key="4">
    <source>
        <dbReference type="ARBA" id="ARBA00022963"/>
    </source>
</evidence>
<protein>
    <recommendedName>
        <fullName evidence="7">Lipase</fullName>
    </recommendedName>
</protein>
<accession>A0A8S9WXZ3</accession>
<dbReference type="GO" id="GO:0016042">
    <property type="term" value="P:lipid catabolic process"/>
    <property type="evidence" value="ECO:0007669"/>
    <property type="project" value="UniProtKB-KW"/>
</dbReference>
<organism evidence="10 11">
    <name type="scientific">Apolygus lucorum</name>
    <name type="common">Small green plant bug</name>
    <name type="synonym">Lygocoris lucorum</name>
    <dbReference type="NCBI Taxonomy" id="248454"/>
    <lineage>
        <taxon>Eukaryota</taxon>
        <taxon>Metazoa</taxon>
        <taxon>Ecdysozoa</taxon>
        <taxon>Arthropoda</taxon>
        <taxon>Hexapoda</taxon>
        <taxon>Insecta</taxon>
        <taxon>Pterygota</taxon>
        <taxon>Neoptera</taxon>
        <taxon>Paraneoptera</taxon>
        <taxon>Hemiptera</taxon>
        <taxon>Heteroptera</taxon>
        <taxon>Panheteroptera</taxon>
        <taxon>Cimicomorpha</taxon>
        <taxon>Miridae</taxon>
        <taxon>Mirini</taxon>
        <taxon>Apolygus</taxon>
    </lineage>
</organism>
<evidence type="ECO:0000313" key="10">
    <source>
        <dbReference type="EMBL" id="KAF6201553.1"/>
    </source>
</evidence>
<name>A0A8S9WXZ3_APOLU</name>
<evidence type="ECO:0000256" key="7">
    <source>
        <dbReference type="PIRNR" id="PIRNR000862"/>
    </source>
</evidence>
<gene>
    <name evidence="10" type="ORF">GE061_003944</name>
</gene>
<evidence type="ECO:0000256" key="8">
    <source>
        <dbReference type="PIRSR" id="PIRSR000862-1"/>
    </source>
</evidence>
<evidence type="ECO:0000259" key="9">
    <source>
        <dbReference type="Pfam" id="PF04083"/>
    </source>
</evidence>
<proteinExistence type="inferred from homology"/>
<dbReference type="Pfam" id="PF04083">
    <property type="entry name" value="Abhydro_lipase"/>
    <property type="match status" value="1"/>
</dbReference>
<dbReference type="PIRSF" id="PIRSF000862">
    <property type="entry name" value="Steryl_ester_lip"/>
    <property type="match status" value="1"/>
</dbReference>
<keyword evidence="3 7" id="KW-0378">Hydrolase</keyword>
<keyword evidence="5" id="KW-0443">Lipid metabolism</keyword>
<feature type="active site" description="Charge relay system" evidence="8">
    <location>
        <position position="372"/>
    </location>
</feature>
<evidence type="ECO:0000256" key="6">
    <source>
        <dbReference type="ARBA" id="ARBA00023180"/>
    </source>
</evidence>
<comment type="similarity">
    <text evidence="1 7">Belongs to the AB hydrolase superfamily. Lipase family.</text>
</comment>
<evidence type="ECO:0000256" key="3">
    <source>
        <dbReference type="ARBA" id="ARBA00022801"/>
    </source>
</evidence>
<dbReference type="Gene3D" id="3.40.50.1820">
    <property type="entry name" value="alpha/beta hydrolase"/>
    <property type="match status" value="1"/>
</dbReference>
<keyword evidence="2" id="KW-0732">Signal</keyword>
<sequence length="431" mass="49080">MREEGSVPRMLANCLPRSDQFAQFLSKMYRTWMIVSTLAVFVSAGRYKAPDPSEVHFRYNYVPTLKELVTDEGYQLDKHSVTTEDGHILALHRITPRGTNSKNRGFPVLIINGFAFQAEGWFALGSSSLPFILTDLGYDVWVGDQRGNIRSIKHVSFPDDDFRNHNYTFHEQGIYDLPAFIDYIIKETDRSQILYVGYSLSSGMMIVMNSERPEYNDKILGAVSLAPAGHLKKWSENSFDYLAGLKVTDSMIESQIMNGQWLLFGKYNVVKNSLLRCSTMVIDSVCRLMIYNMYGASDAMDPKTMFSQFAMTVTSSSVFVGKHLLQTIKRGKFCKYDYGPEENLQVYGDETPPVYNFQSTRIPVYLFHSGTDKMVQPDAARRTAKGLGNLVKTKFLKHFNHADYLFAKTAPKLVYEDIVDYFDNLVTTTLN</sequence>
<evidence type="ECO:0000256" key="1">
    <source>
        <dbReference type="ARBA" id="ARBA00010701"/>
    </source>
</evidence>
<evidence type="ECO:0000313" key="11">
    <source>
        <dbReference type="Proteomes" id="UP000466442"/>
    </source>
</evidence>
<keyword evidence="11" id="KW-1185">Reference proteome</keyword>
<evidence type="ECO:0000256" key="2">
    <source>
        <dbReference type="ARBA" id="ARBA00022729"/>
    </source>
</evidence>
<dbReference type="PANTHER" id="PTHR11005">
    <property type="entry name" value="LYSOSOMAL ACID LIPASE-RELATED"/>
    <property type="match status" value="1"/>
</dbReference>
<dbReference type="Proteomes" id="UP000466442">
    <property type="component" value="Linkage Group LG12"/>
</dbReference>
<keyword evidence="4 7" id="KW-0442">Lipid degradation</keyword>
<comment type="caution">
    <text evidence="10">The sequence shown here is derived from an EMBL/GenBank/DDBJ whole genome shotgun (WGS) entry which is preliminary data.</text>
</comment>
<reference evidence="10" key="1">
    <citation type="journal article" date="2021" name="Mol. Ecol. Resour.">
        <title>Apolygus lucorum genome provides insights into omnivorousness and mesophyll feeding.</title>
        <authorList>
            <person name="Liu Y."/>
            <person name="Liu H."/>
            <person name="Wang H."/>
            <person name="Huang T."/>
            <person name="Liu B."/>
            <person name="Yang B."/>
            <person name="Yin L."/>
            <person name="Li B."/>
            <person name="Zhang Y."/>
            <person name="Zhang S."/>
            <person name="Jiang F."/>
            <person name="Zhang X."/>
            <person name="Ren Y."/>
            <person name="Wang B."/>
            <person name="Wang S."/>
            <person name="Lu Y."/>
            <person name="Wu K."/>
            <person name="Fan W."/>
            <person name="Wang G."/>
        </authorList>
    </citation>
    <scope>NUCLEOTIDE SEQUENCE</scope>
    <source>
        <strain evidence="10">12Hb</strain>
    </source>
</reference>
<dbReference type="SUPFAM" id="SSF53474">
    <property type="entry name" value="alpha/beta-Hydrolases"/>
    <property type="match status" value="1"/>
</dbReference>
<dbReference type="FunFam" id="3.40.50.1820:FF:000057">
    <property type="entry name" value="Lipase"/>
    <property type="match status" value="1"/>
</dbReference>
<dbReference type="GO" id="GO:0016788">
    <property type="term" value="F:hydrolase activity, acting on ester bonds"/>
    <property type="evidence" value="ECO:0007669"/>
    <property type="project" value="InterPro"/>
</dbReference>
<evidence type="ECO:0000256" key="5">
    <source>
        <dbReference type="ARBA" id="ARBA00023098"/>
    </source>
</evidence>
<dbReference type="OrthoDB" id="9974421at2759"/>
<dbReference type="EMBL" id="WIXP02000012">
    <property type="protein sequence ID" value="KAF6201553.1"/>
    <property type="molecule type" value="Genomic_DNA"/>
</dbReference>